<comment type="caution">
    <text evidence="1">The sequence shown here is derived from an EMBL/GenBank/DDBJ whole genome shotgun (WGS) entry which is preliminary data.</text>
</comment>
<gene>
    <name evidence="1" type="ORF">BJ138DRAFT_1105730</name>
</gene>
<sequence length="121" mass="13611">MCRVQKSSLVADWKTHKLLCKALKNSPGMLDMDDCNNTVEDLMPALQGKHAPPDQRLVLVRNVRRDPDSKKVMAFAGTLTAGHIFHCAHEKFQKTGEKGAVIFNVNYPLMETSPPSLYRLF</sequence>
<name>A0ACB7ZYL0_9AGAM</name>
<keyword evidence="2" id="KW-1185">Reference proteome</keyword>
<dbReference type="EMBL" id="MU268130">
    <property type="protein sequence ID" value="KAH7905747.1"/>
    <property type="molecule type" value="Genomic_DNA"/>
</dbReference>
<organism evidence="1 2">
    <name type="scientific">Hygrophoropsis aurantiaca</name>
    <dbReference type="NCBI Taxonomy" id="72124"/>
    <lineage>
        <taxon>Eukaryota</taxon>
        <taxon>Fungi</taxon>
        <taxon>Dikarya</taxon>
        <taxon>Basidiomycota</taxon>
        <taxon>Agaricomycotina</taxon>
        <taxon>Agaricomycetes</taxon>
        <taxon>Agaricomycetidae</taxon>
        <taxon>Boletales</taxon>
        <taxon>Coniophorineae</taxon>
        <taxon>Hygrophoropsidaceae</taxon>
        <taxon>Hygrophoropsis</taxon>
    </lineage>
</organism>
<evidence type="ECO:0000313" key="1">
    <source>
        <dbReference type="EMBL" id="KAH7905747.1"/>
    </source>
</evidence>
<protein>
    <submittedName>
        <fullName evidence="1">Uncharacterized protein</fullName>
    </submittedName>
</protein>
<accession>A0ACB7ZYL0</accession>
<proteinExistence type="predicted"/>
<dbReference type="Proteomes" id="UP000790377">
    <property type="component" value="Unassembled WGS sequence"/>
</dbReference>
<reference evidence="1" key="1">
    <citation type="journal article" date="2021" name="New Phytol.">
        <title>Evolutionary innovations through gain and loss of genes in the ectomycorrhizal Boletales.</title>
        <authorList>
            <person name="Wu G."/>
            <person name="Miyauchi S."/>
            <person name="Morin E."/>
            <person name="Kuo A."/>
            <person name="Drula E."/>
            <person name="Varga T."/>
            <person name="Kohler A."/>
            <person name="Feng B."/>
            <person name="Cao Y."/>
            <person name="Lipzen A."/>
            <person name="Daum C."/>
            <person name="Hundley H."/>
            <person name="Pangilinan J."/>
            <person name="Johnson J."/>
            <person name="Barry K."/>
            <person name="LaButti K."/>
            <person name="Ng V."/>
            <person name="Ahrendt S."/>
            <person name="Min B."/>
            <person name="Choi I.G."/>
            <person name="Park H."/>
            <person name="Plett J.M."/>
            <person name="Magnuson J."/>
            <person name="Spatafora J.W."/>
            <person name="Nagy L.G."/>
            <person name="Henrissat B."/>
            <person name="Grigoriev I.V."/>
            <person name="Yang Z.L."/>
            <person name="Xu J."/>
            <person name="Martin F.M."/>
        </authorList>
    </citation>
    <scope>NUCLEOTIDE SEQUENCE</scope>
    <source>
        <strain evidence="1">ATCC 28755</strain>
    </source>
</reference>
<evidence type="ECO:0000313" key="2">
    <source>
        <dbReference type="Proteomes" id="UP000790377"/>
    </source>
</evidence>